<name>A0A060DGA6_9EUKA</name>
<evidence type="ECO:0000259" key="4">
    <source>
        <dbReference type="Pfam" id="PF03178"/>
    </source>
</evidence>
<accession>A0A060DGA6</accession>
<keyword evidence="3" id="KW-0812">Transmembrane</keyword>
<dbReference type="InterPro" id="IPR050358">
    <property type="entry name" value="RSE1/DDB1/CFT1"/>
</dbReference>
<gene>
    <name evidence="7" type="primary">sf3b</name>
    <name evidence="7" type="ORF">M951_chr2133</name>
</gene>
<dbReference type="InterPro" id="IPR015943">
    <property type="entry name" value="WD40/YVTN_repeat-like_dom_sf"/>
</dbReference>
<dbReference type="Proteomes" id="UP000243670">
    <property type="component" value="Nucleomorph 2"/>
</dbReference>
<keyword evidence="3" id="KW-1133">Transmembrane helix</keyword>
<evidence type="ECO:0000259" key="6">
    <source>
        <dbReference type="Pfam" id="PF23726"/>
    </source>
</evidence>
<evidence type="ECO:0000313" key="8">
    <source>
        <dbReference type="Proteomes" id="UP000243670"/>
    </source>
</evidence>
<dbReference type="Pfam" id="PF10433">
    <property type="entry name" value="Beta-prop_RSE1_1st"/>
    <property type="match status" value="1"/>
</dbReference>
<evidence type="ECO:0000313" key="7">
    <source>
        <dbReference type="EMBL" id="AIB09828.1"/>
    </source>
</evidence>
<geneLocation type="nucleomorph" evidence="7"/>
<keyword evidence="2" id="KW-0539">Nucleus</keyword>
<dbReference type="InterPro" id="IPR018846">
    <property type="entry name" value="Beta-prop_RSE1/DDB1/CPSF1_1st"/>
</dbReference>
<evidence type="ECO:0000256" key="3">
    <source>
        <dbReference type="SAM" id="Phobius"/>
    </source>
</evidence>
<keyword evidence="3" id="KW-0472">Membrane</keyword>
<feature type="domain" description="RSE1/DDB1/CPSF1 C-terminal" evidence="4">
    <location>
        <begin position="822"/>
        <end position="1131"/>
    </location>
</feature>
<dbReference type="EMBL" id="CP006628">
    <property type="protein sequence ID" value="AIB09828.1"/>
    <property type="molecule type" value="Genomic_DNA"/>
</dbReference>
<comment type="subcellular location">
    <subcellularLocation>
        <location evidence="1">Nucleus</location>
    </subcellularLocation>
</comment>
<evidence type="ECO:0000256" key="1">
    <source>
        <dbReference type="ARBA" id="ARBA00004123"/>
    </source>
</evidence>
<dbReference type="Gene3D" id="2.130.10.10">
    <property type="entry name" value="YVTN repeat-like/Quinoprotein amine dehydrogenase"/>
    <property type="match status" value="3"/>
</dbReference>
<reference evidence="7 8" key="1">
    <citation type="journal article" date="2014" name="BMC Genomics">
        <title>Nucleomorph and plastid genome sequences of the chlorarachniophyte Lotharella oceanica: convergent reductive evolution and frequent recombination in nucleomorph-bearing algae.</title>
        <authorList>
            <person name="Tanifuji G."/>
            <person name="Onodera N.T."/>
            <person name="Brown M.W."/>
            <person name="Curtis B.A."/>
            <person name="Roger A.J."/>
            <person name="Ka-Shu Wong G."/>
            <person name="Melkonian M."/>
            <person name="Archibald J.M."/>
        </authorList>
    </citation>
    <scope>NUCLEOTIDE SEQUENCE [LARGE SCALE GENOMIC DNA]</scope>
    <source>
        <strain evidence="7 8">CCMP622</strain>
    </source>
</reference>
<dbReference type="InterPro" id="IPR058543">
    <property type="entry name" value="Beta-prop_RSE1/DDB1/CPSF1_2nd"/>
</dbReference>
<keyword evidence="7" id="KW-0542">Nucleomorph</keyword>
<dbReference type="Pfam" id="PF23726">
    <property type="entry name" value="Beta-prop_RSE1_2nd"/>
    <property type="match status" value="1"/>
</dbReference>
<sequence length="1165" mass="134974">MYFYNIKLQKNAFIKKVISGNFSDKFINEFLIIKIKNLDLFEININGILNFVSSSLIFGLITSIAKLKVPNSNKNLINCGSNTGGISFLKYSNNNTWVNIFTHFFGRSGCRRIVPGYHICNDLKGRACIITAIEKLRFVYIINHKFKDSGIISSPVEIQKSNSIITNIAALENKFNNPCFATIEIDKYEMNESYKNFSIRISKFLVFYEFDLGLNILITSYLVKLNIESNIIIPLHYGFLNTPSCLINNNKFIILKNKYRKEIFLTLPKRIDEESDYNNILTTSASLIYKNNNIYLIQDENGNLFQLNTTISNKNGEICYLILLKHIDTIHPSYNIEILKKGFLFISSINSYHSLMKFNNKYLLNDKYFIKSTQLTNLSDIFIRPLFKVIKKKNLIEIKKITTLTPIHNVNIHHNTYTNDNKLYLLNGVGFSSYLSSLEYGLKIIEMACSTLPIDPKKLWIIQTNSNNIIGSNIIIGFEKFTVVLKIGKMIFENNSINLSTSEKTLHCTIINSINIIQISNTTIRHIKPNNDINLWKLPKNLEIQNVASNSKQIIIGISNYNILYFEMNCFGYFLQIQIHDYKKTYTALSLPSNISDTEIVKFFIITDKFEKQFKILSLNPENWFSILSIYSLPLNPLNLKILRLNNINLVLFISFKNGTLLELKINEKTYSIYHPKIRFIGVKFIKFSSFFIYDFKSVSILSNRTYFIIPKKQEIDLRILSNEKIIDISGFSFTKKIVLASIFKKNLTISTIDNIENYFSEINIPIYSRGIEILIYNPFKTLFILENELYEKQKNNFDQKKTNSEIFEIFNINKKTIGVNTIQILSQKEFSCNSFFITNSKDIMNCMELIEYKINNKLISFIIVGSRILKKTFGFIYIYRIYNKGRKFKLIYRTFIKNNPLSLINIYNNIIIGSESYILFKKIGKKRLLNQTQISIHNAHISTMQIAGTRFIIGDFNNGLLISKIIIEKYELNFFARSIIGKYIETIILLDYDTICISDLNGNFAVFRISKELSIPIEKGYQIISSKNGIKFEKLKNIDLISIYNIGESIKKFLKLNLLPWKNDILLYLTILGGIGCFLPLNIKKEIIFLTNLNLFLHQESISLISLNNYIDSPYYPTKRMFDAEFCESIKLLPNSTKITISKGLKVKIETITKYLDSLKLKVL</sequence>
<organism evidence="7 8">
    <name type="scientific">Lotharella oceanica</name>
    <dbReference type="NCBI Taxonomy" id="641309"/>
    <lineage>
        <taxon>Eukaryota</taxon>
        <taxon>Sar</taxon>
        <taxon>Rhizaria</taxon>
        <taxon>Cercozoa</taxon>
        <taxon>Chlorarachniophyceae</taxon>
        <taxon>Lotharella</taxon>
    </lineage>
</organism>
<dbReference type="AlphaFoldDB" id="A0A060DGA6"/>
<dbReference type="InterPro" id="IPR004871">
    <property type="entry name" value="RSE1/DDB1/CPSF1_C"/>
</dbReference>
<dbReference type="PANTHER" id="PTHR10644">
    <property type="entry name" value="DNA REPAIR/RNA PROCESSING CPSF FAMILY"/>
    <property type="match status" value="1"/>
</dbReference>
<dbReference type="GO" id="GO:0005634">
    <property type="term" value="C:nucleus"/>
    <property type="evidence" value="ECO:0007669"/>
    <property type="project" value="UniProtKB-SubCell"/>
</dbReference>
<feature type="domain" description="RSE1/DDB1/CPSF1 first beta-propeller" evidence="5">
    <location>
        <begin position="14"/>
        <end position="362"/>
    </location>
</feature>
<proteinExistence type="predicted"/>
<evidence type="ECO:0000259" key="5">
    <source>
        <dbReference type="Pfam" id="PF10433"/>
    </source>
</evidence>
<evidence type="ECO:0000256" key="2">
    <source>
        <dbReference type="ARBA" id="ARBA00023242"/>
    </source>
</evidence>
<feature type="domain" description="RSE1/DDB1/CPSF1 second beta-propeller" evidence="6">
    <location>
        <begin position="446"/>
        <end position="752"/>
    </location>
</feature>
<protein>
    <submittedName>
        <fullName evidence="7">Splicing factor 3b</fullName>
    </submittedName>
</protein>
<dbReference type="GO" id="GO:0003676">
    <property type="term" value="F:nucleic acid binding"/>
    <property type="evidence" value="ECO:0007669"/>
    <property type="project" value="InterPro"/>
</dbReference>
<feature type="transmembrane region" description="Helical" evidence="3">
    <location>
        <begin position="47"/>
        <end position="65"/>
    </location>
</feature>
<dbReference type="Pfam" id="PF03178">
    <property type="entry name" value="CPSF_A"/>
    <property type="match status" value="1"/>
</dbReference>